<dbReference type="GO" id="GO:0016301">
    <property type="term" value="F:kinase activity"/>
    <property type="evidence" value="ECO:0007669"/>
    <property type="project" value="UniProtKB-KW"/>
</dbReference>
<dbReference type="AlphaFoldDB" id="A0ABD1BL77"/>
<protein>
    <submittedName>
        <fullName evidence="5">Inactive serine/threonine-protein kinase ZRK12</fullName>
    </submittedName>
</protein>
<dbReference type="Proteomes" id="UP001558713">
    <property type="component" value="Unassembled WGS sequence"/>
</dbReference>
<dbReference type="Gene3D" id="1.10.510.10">
    <property type="entry name" value="Transferase(Phosphotransferase) domain 1"/>
    <property type="match status" value="1"/>
</dbReference>
<keyword evidence="6" id="KW-1185">Reference proteome</keyword>
<dbReference type="InterPro" id="IPR000719">
    <property type="entry name" value="Prot_kinase_dom"/>
</dbReference>
<dbReference type="InterPro" id="IPR045274">
    <property type="entry name" value="WAK-like"/>
</dbReference>
<dbReference type="PROSITE" id="PS50011">
    <property type="entry name" value="PROTEIN_KINASE_DOM"/>
    <property type="match status" value="1"/>
</dbReference>
<organism evidence="5 6">
    <name type="scientific">Cardamine amara subsp. amara</name>
    <dbReference type="NCBI Taxonomy" id="228776"/>
    <lineage>
        <taxon>Eukaryota</taxon>
        <taxon>Viridiplantae</taxon>
        <taxon>Streptophyta</taxon>
        <taxon>Embryophyta</taxon>
        <taxon>Tracheophyta</taxon>
        <taxon>Spermatophyta</taxon>
        <taxon>Magnoliopsida</taxon>
        <taxon>eudicotyledons</taxon>
        <taxon>Gunneridae</taxon>
        <taxon>Pentapetalae</taxon>
        <taxon>rosids</taxon>
        <taxon>malvids</taxon>
        <taxon>Brassicales</taxon>
        <taxon>Brassicaceae</taxon>
        <taxon>Cardamineae</taxon>
        <taxon>Cardamine</taxon>
    </lineage>
</organism>
<keyword evidence="2" id="KW-0067">ATP-binding</keyword>
<name>A0ABD1BL77_CARAN</name>
<comment type="caution">
    <text evidence="5">The sequence shown here is derived from an EMBL/GenBank/DDBJ whole genome shotgun (WGS) entry which is preliminary data.</text>
</comment>
<dbReference type="GO" id="GO:0005524">
    <property type="term" value="F:ATP binding"/>
    <property type="evidence" value="ECO:0007669"/>
    <property type="project" value="UniProtKB-KW"/>
</dbReference>
<keyword evidence="5" id="KW-0808">Transferase</keyword>
<gene>
    <name evidence="5" type="ORF">V5N11_001836</name>
</gene>
<evidence type="ECO:0000256" key="1">
    <source>
        <dbReference type="ARBA" id="ARBA00022741"/>
    </source>
</evidence>
<dbReference type="InterPro" id="IPR011009">
    <property type="entry name" value="Kinase-like_dom_sf"/>
</dbReference>
<sequence>MGWWRKKKPQPNFERGAMLLEDLIGCCDGKSNPIKFFSADQIRESTDNFSESNHVFELSNGYYNWYSGKNENHLMLLIRKTVDKFYAYIDRNFCRDVAISSMVSGHKNSMKLIGCCLEFESPVMVYNGVKKHYKLEIREEPWKRRIKIAEDIDIALAYLHNVFPRPFVYRIMSLEKILLDEDGVAKLSDFAFCVSIPKGETFVKVDKVEGKRCYMDYEYVRNGVVSEETDVFAIGMLMQTLLTGKKVLSEGDGDGDGNGDTVGDGDDDSMYVIPNWQSKFMKERSKMDEIADPMMGEISEEKLYQMKALQALSQRCIRLRGKVPTMVEVAKELKKIQRSRLFFSFSLGDSGLKMQSEFAEYIS</sequence>
<evidence type="ECO:0000313" key="6">
    <source>
        <dbReference type="Proteomes" id="UP001558713"/>
    </source>
</evidence>
<keyword evidence="5" id="KW-0418">Kinase</keyword>
<evidence type="ECO:0000259" key="4">
    <source>
        <dbReference type="PROSITE" id="PS50011"/>
    </source>
</evidence>
<dbReference type="GO" id="GO:0009266">
    <property type="term" value="P:response to temperature stimulus"/>
    <property type="evidence" value="ECO:0007669"/>
    <property type="project" value="UniProtKB-ARBA"/>
</dbReference>
<feature type="region of interest" description="Disordered" evidence="3">
    <location>
        <begin position="249"/>
        <end position="268"/>
    </location>
</feature>
<evidence type="ECO:0000313" key="5">
    <source>
        <dbReference type="EMBL" id="KAL1217945.1"/>
    </source>
</evidence>
<keyword evidence="1" id="KW-0547">Nucleotide-binding</keyword>
<dbReference type="PANTHER" id="PTHR27005">
    <property type="entry name" value="WALL-ASSOCIATED RECEPTOR KINASE-LIKE 21"/>
    <property type="match status" value="1"/>
</dbReference>
<evidence type="ECO:0000256" key="3">
    <source>
        <dbReference type="SAM" id="MobiDB-lite"/>
    </source>
</evidence>
<proteinExistence type="predicted"/>
<dbReference type="Gene3D" id="3.30.200.20">
    <property type="entry name" value="Phosphorylase Kinase, domain 1"/>
    <property type="match status" value="1"/>
</dbReference>
<dbReference type="Pfam" id="PF00069">
    <property type="entry name" value="Pkinase"/>
    <property type="match status" value="1"/>
</dbReference>
<dbReference type="FunFam" id="3.30.200.20:FF:000515">
    <property type="entry name" value="Inactive serine/threonine-protein kinase"/>
    <property type="match status" value="1"/>
</dbReference>
<feature type="domain" description="Protein kinase" evidence="4">
    <location>
        <begin position="1"/>
        <end position="363"/>
    </location>
</feature>
<dbReference type="SUPFAM" id="SSF56112">
    <property type="entry name" value="Protein kinase-like (PK-like)"/>
    <property type="match status" value="1"/>
</dbReference>
<reference evidence="5 6" key="1">
    <citation type="submission" date="2024-04" db="EMBL/GenBank/DDBJ databases">
        <title>Genome assembly C_amara_ONT_v2.</title>
        <authorList>
            <person name="Yant L."/>
            <person name="Moore C."/>
            <person name="Slenker M."/>
        </authorList>
    </citation>
    <scope>NUCLEOTIDE SEQUENCE [LARGE SCALE GENOMIC DNA]</scope>
    <source>
        <tissue evidence="5">Leaf</tissue>
    </source>
</reference>
<dbReference type="EMBL" id="JBANAX010000233">
    <property type="protein sequence ID" value="KAL1217945.1"/>
    <property type="molecule type" value="Genomic_DNA"/>
</dbReference>
<accession>A0ABD1BL77</accession>
<feature type="compositionally biased region" description="Acidic residues" evidence="3">
    <location>
        <begin position="251"/>
        <end position="268"/>
    </location>
</feature>
<dbReference type="PANTHER" id="PTHR27005:SF188">
    <property type="entry name" value="INACTIVE SERINE_THREONINE-PROTEIN KINASE ZRK12-RELATED"/>
    <property type="match status" value="1"/>
</dbReference>
<evidence type="ECO:0000256" key="2">
    <source>
        <dbReference type="ARBA" id="ARBA00022840"/>
    </source>
</evidence>